<reference evidence="2 3" key="1">
    <citation type="submission" date="2013-04" db="EMBL/GenBank/DDBJ databases">
        <title>Oceanococcus atlanticus 22II-S10r2 Genome Sequencing.</title>
        <authorList>
            <person name="Lai Q."/>
            <person name="Li G."/>
            <person name="Shao Z."/>
        </authorList>
    </citation>
    <scope>NUCLEOTIDE SEQUENCE [LARGE SCALE GENOMIC DNA]</scope>
    <source>
        <strain evidence="2 3">22II-S10r2</strain>
    </source>
</reference>
<feature type="chain" id="PRO_5013367723" evidence="1">
    <location>
        <begin position="26"/>
        <end position="106"/>
    </location>
</feature>
<evidence type="ECO:0000313" key="2">
    <source>
        <dbReference type="EMBL" id="ORE86898.1"/>
    </source>
</evidence>
<organism evidence="2 3">
    <name type="scientific">Oceanococcus atlanticus</name>
    <dbReference type="NCBI Taxonomy" id="1317117"/>
    <lineage>
        <taxon>Bacteria</taxon>
        <taxon>Pseudomonadati</taxon>
        <taxon>Pseudomonadota</taxon>
        <taxon>Gammaproteobacteria</taxon>
        <taxon>Chromatiales</taxon>
        <taxon>Oceanococcaceae</taxon>
        <taxon>Oceanococcus</taxon>
    </lineage>
</organism>
<keyword evidence="3" id="KW-1185">Reference proteome</keyword>
<dbReference type="AlphaFoldDB" id="A0A1Y1SD20"/>
<evidence type="ECO:0000256" key="1">
    <source>
        <dbReference type="SAM" id="SignalP"/>
    </source>
</evidence>
<dbReference type="STRING" id="1317117.ATO7_07662"/>
<dbReference type="EMBL" id="AQQV01000002">
    <property type="protein sequence ID" value="ORE86898.1"/>
    <property type="molecule type" value="Genomic_DNA"/>
</dbReference>
<gene>
    <name evidence="2" type="ORF">ATO7_07662</name>
</gene>
<feature type="signal peptide" evidence="1">
    <location>
        <begin position="1"/>
        <end position="25"/>
    </location>
</feature>
<accession>A0A1Y1SD20</accession>
<evidence type="ECO:0000313" key="3">
    <source>
        <dbReference type="Proteomes" id="UP000192342"/>
    </source>
</evidence>
<name>A0A1Y1SD20_9GAMM</name>
<proteinExistence type="predicted"/>
<dbReference type="Proteomes" id="UP000192342">
    <property type="component" value="Unassembled WGS sequence"/>
</dbReference>
<sequence>MPYVSTPGALLWAPLAAVLSLSAAASDPGGRAQRYHPEVITLPASEPPQLDGDDTVTTCALSGYSLAPQFFVKRASRERQICAAQTPSDMLADNHSVLTLEQPESH</sequence>
<protein>
    <submittedName>
        <fullName evidence="2">Uncharacterized protein</fullName>
    </submittedName>
</protein>
<keyword evidence="1" id="KW-0732">Signal</keyword>
<dbReference type="RefSeq" id="WP_146680226.1">
    <property type="nucleotide sequence ID" value="NZ_AQQV01000002.1"/>
</dbReference>
<comment type="caution">
    <text evidence="2">The sequence shown here is derived from an EMBL/GenBank/DDBJ whole genome shotgun (WGS) entry which is preliminary data.</text>
</comment>